<dbReference type="SUPFAM" id="SSF53474">
    <property type="entry name" value="alpha/beta-Hydrolases"/>
    <property type="match status" value="1"/>
</dbReference>
<organism evidence="2 3">
    <name type="scientific">Cohnella thailandensis</name>
    <dbReference type="NCBI Taxonomy" id="557557"/>
    <lineage>
        <taxon>Bacteria</taxon>
        <taxon>Bacillati</taxon>
        <taxon>Bacillota</taxon>
        <taxon>Bacilli</taxon>
        <taxon>Bacillales</taxon>
        <taxon>Paenibacillaceae</taxon>
        <taxon>Cohnella</taxon>
    </lineage>
</organism>
<name>A0A841SZP5_9BACL</name>
<feature type="domain" description="AB hydrolase-1" evidence="1">
    <location>
        <begin position="11"/>
        <end position="229"/>
    </location>
</feature>
<comment type="caution">
    <text evidence="2">The sequence shown here is derived from an EMBL/GenBank/DDBJ whole genome shotgun (WGS) entry which is preliminary data.</text>
</comment>
<evidence type="ECO:0000313" key="3">
    <source>
        <dbReference type="Proteomes" id="UP000535838"/>
    </source>
</evidence>
<reference evidence="2 3" key="1">
    <citation type="submission" date="2020-08" db="EMBL/GenBank/DDBJ databases">
        <title>Cohnella phylogeny.</title>
        <authorList>
            <person name="Dunlap C."/>
        </authorList>
    </citation>
    <scope>NUCLEOTIDE SEQUENCE [LARGE SCALE GENOMIC DNA]</scope>
    <source>
        <strain evidence="2 3">DSM 25241</strain>
    </source>
</reference>
<sequence>MSKDLQDSIGFVFIHGAGLDNRIWRKVAEGFNHPYLLAEYPLRQGSADSRKRLSLEDYAIGIKKQIEAWGARRIVLVAHSIGGVLALKLASELGNRLAGFVAVGAIIPKAGGSFLSAMPFPQRIILAAIMRILGTKPPEAALRAGLCSDLASDQASEIVRGFTPEAVRLFTDRVRASIPDVPRLYVKLTKDKEILPSLQDRMIAALAPGSVRSLDTGHLPMIGDPDGLRAILEEFKRSVP</sequence>
<dbReference type="InterPro" id="IPR000073">
    <property type="entry name" value="AB_hydrolase_1"/>
</dbReference>
<dbReference type="InterPro" id="IPR029058">
    <property type="entry name" value="AB_hydrolase_fold"/>
</dbReference>
<dbReference type="Proteomes" id="UP000535838">
    <property type="component" value="Unassembled WGS sequence"/>
</dbReference>
<dbReference type="RefSeq" id="WP_185119487.1">
    <property type="nucleotide sequence ID" value="NZ_JACJVQ010000006.1"/>
</dbReference>
<dbReference type="InterPro" id="IPR052897">
    <property type="entry name" value="Sec-Metab_Biosynth_Hydrolase"/>
</dbReference>
<dbReference type="EMBL" id="JACJVQ010000006">
    <property type="protein sequence ID" value="MBB6634261.1"/>
    <property type="molecule type" value="Genomic_DNA"/>
</dbReference>
<accession>A0A841SZP5</accession>
<evidence type="ECO:0000313" key="2">
    <source>
        <dbReference type="EMBL" id="MBB6634261.1"/>
    </source>
</evidence>
<dbReference type="PANTHER" id="PTHR37017:SF11">
    <property type="entry name" value="ESTERASE_LIPASE_THIOESTERASE DOMAIN-CONTAINING PROTEIN"/>
    <property type="match status" value="1"/>
</dbReference>
<dbReference type="GO" id="GO:0016787">
    <property type="term" value="F:hydrolase activity"/>
    <property type="evidence" value="ECO:0007669"/>
    <property type="project" value="UniProtKB-KW"/>
</dbReference>
<dbReference type="PANTHER" id="PTHR37017">
    <property type="entry name" value="AB HYDROLASE-1 DOMAIN-CONTAINING PROTEIN-RELATED"/>
    <property type="match status" value="1"/>
</dbReference>
<gene>
    <name evidence="2" type="ORF">H7B67_09075</name>
</gene>
<evidence type="ECO:0000259" key="1">
    <source>
        <dbReference type="Pfam" id="PF12697"/>
    </source>
</evidence>
<dbReference type="Gene3D" id="3.40.50.1820">
    <property type="entry name" value="alpha/beta hydrolase"/>
    <property type="match status" value="1"/>
</dbReference>
<protein>
    <submittedName>
        <fullName evidence="2">Alpha/beta hydrolase</fullName>
    </submittedName>
</protein>
<dbReference type="Pfam" id="PF12697">
    <property type="entry name" value="Abhydrolase_6"/>
    <property type="match status" value="1"/>
</dbReference>
<keyword evidence="2" id="KW-0378">Hydrolase</keyword>
<dbReference type="AlphaFoldDB" id="A0A841SZP5"/>
<proteinExistence type="predicted"/>
<keyword evidence="3" id="KW-1185">Reference proteome</keyword>